<gene>
    <name evidence="1" type="ORF">MECH1_V1_2068</name>
</gene>
<dbReference type="Proteomes" id="UP001497493">
    <property type="component" value="Chromosome"/>
</dbReference>
<protein>
    <submittedName>
        <fullName evidence="1">Glycosyl transferase family 4</fullName>
    </submittedName>
</protein>
<name>A0ABP1C9C4_9GAMM</name>
<dbReference type="RefSeq" id="WP_348757405.1">
    <property type="nucleotide sequence ID" value="NZ_OZ026884.1"/>
</dbReference>
<sequence length="414" mass="45434">MADTQRTPPLRGLWLARELPSPADSGDKIYSAGLAKALAEAGADLTLAGLVAERAPALPADWPIRWHPIPGRRTPTWRALLSAMPLVAAVHATRDYQREVRDLARRDWDFVVFDQYGTGWALDHFRKRRGRGPRPLLVHVAHDHEASVCTQLFREFRGSSLMRLGLWQNQLKVRAFERALAARVDLITAITDEDARRFNADAPGIPTVVLTPGYDGVAAARRPIGPDTPRRVVMVGSFRWTAKQENLRRFLAAAEAPFARQGIELQVAGAMPAGFAAQLGRDSRVVRLLGFVDDIEPLFDAARIAVVPEAIGGGFKLKFLDYIFGRIPVATLGNAAAGLPQEVRKAVLCRDDLDGLVQAICAAMDDLALLNGLRERALEAARDRFRWPDRGQALLAALRQLAAPRATLTAPALQ</sequence>
<evidence type="ECO:0000313" key="2">
    <source>
        <dbReference type="Proteomes" id="UP001497493"/>
    </source>
</evidence>
<keyword evidence="1" id="KW-0808">Transferase</keyword>
<dbReference type="Gene3D" id="3.40.50.2000">
    <property type="entry name" value="Glycogen Phosphorylase B"/>
    <property type="match status" value="2"/>
</dbReference>
<accession>A0ABP1C9C4</accession>
<dbReference type="Pfam" id="PF13692">
    <property type="entry name" value="Glyco_trans_1_4"/>
    <property type="match status" value="1"/>
</dbReference>
<dbReference type="GO" id="GO:0016740">
    <property type="term" value="F:transferase activity"/>
    <property type="evidence" value="ECO:0007669"/>
    <property type="project" value="UniProtKB-KW"/>
</dbReference>
<dbReference type="EMBL" id="OZ026884">
    <property type="protein sequence ID" value="CAL1240844.1"/>
    <property type="molecule type" value="Genomic_DNA"/>
</dbReference>
<reference evidence="1 2" key="1">
    <citation type="submission" date="2024-04" db="EMBL/GenBank/DDBJ databases">
        <authorList>
            <person name="Cremers G."/>
        </authorList>
    </citation>
    <scope>NUCLEOTIDE SEQUENCE [LARGE SCALE GENOMIC DNA]</scope>
    <source>
        <strain evidence="1">MeCH1-AG</strain>
    </source>
</reference>
<proteinExistence type="predicted"/>
<organism evidence="1 2">
    <name type="scientific">Candidatus Methylocalor cossyra</name>
    <dbReference type="NCBI Taxonomy" id="3108543"/>
    <lineage>
        <taxon>Bacteria</taxon>
        <taxon>Pseudomonadati</taxon>
        <taxon>Pseudomonadota</taxon>
        <taxon>Gammaproteobacteria</taxon>
        <taxon>Methylococcales</taxon>
        <taxon>Methylococcaceae</taxon>
        <taxon>Candidatus Methylocalor</taxon>
    </lineage>
</organism>
<keyword evidence="2" id="KW-1185">Reference proteome</keyword>
<evidence type="ECO:0000313" key="1">
    <source>
        <dbReference type="EMBL" id="CAL1240844.1"/>
    </source>
</evidence>
<dbReference type="SUPFAM" id="SSF53756">
    <property type="entry name" value="UDP-Glycosyltransferase/glycogen phosphorylase"/>
    <property type="match status" value="1"/>
</dbReference>